<organism evidence="1">
    <name type="scientific">Siphoviridae sp. ctY1p61</name>
    <dbReference type="NCBI Taxonomy" id="2826373"/>
    <lineage>
        <taxon>Viruses</taxon>
        <taxon>Duplodnaviria</taxon>
        <taxon>Heunggongvirae</taxon>
        <taxon>Uroviricota</taxon>
        <taxon>Caudoviricetes</taxon>
    </lineage>
</organism>
<evidence type="ECO:0000313" key="1">
    <source>
        <dbReference type="EMBL" id="DAD95471.1"/>
    </source>
</evidence>
<accession>A0A8S5NM82</accession>
<protein>
    <submittedName>
        <fullName evidence="1">Uncharacterized protein</fullName>
    </submittedName>
</protein>
<name>A0A8S5NM82_9CAUD</name>
<dbReference type="EMBL" id="BK015192">
    <property type="protein sequence ID" value="DAD95471.1"/>
    <property type="molecule type" value="Genomic_DNA"/>
</dbReference>
<sequence length="51" mass="5512">MELLGTVCTVVGAGTLAVGLTRLICWLDEGTKIDRTRREAEYGRSTKDGAQ</sequence>
<proteinExistence type="predicted"/>
<reference evidence="1" key="1">
    <citation type="journal article" date="2021" name="Proc. Natl. Acad. Sci. U.S.A.">
        <title>A Catalog of Tens of Thousands of Viruses from Human Metagenomes Reveals Hidden Associations with Chronic Diseases.</title>
        <authorList>
            <person name="Tisza M.J."/>
            <person name="Buck C.B."/>
        </authorList>
    </citation>
    <scope>NUCLEOTIDE SEQUENCE</scope>
    <source>
        <strain evidence="1">CtY1p61</strain>
    </source>
</reference>